<reference evidence="3" key="1">
    <citation type="submission" date="2020-07" db="EMBL/GenBank/DDBJ databases">
        <title>Draft Genome Sequence of a Deep-Sea Yeast, Naganishia (Cryptococcus) liquefaciens strain N6.</title>
        <authorList>
            <person name="Han Y.W."/>
            <person name="Kajitani R."/>
            <person name="Morimoto H."/>
            <person name="Parhat M."/>
            <person name="Tsubouchi H."/>
            <person name="Bakenova O."/>
            <person name="Ogata M."/>
            <person name="Argunhan B."/>
            <person name="Aoki R."/>
            <person name="Kajiwara S."/>
            <person name="Itoh T."/>
            <person name="Iwasaki H."/>
        </authorList>
    </citation>
    <scope>NUCLEOTIDE SEQUENCE</scope>
    <source>
        <strain evidence="3">N6</strain>
    </source>
</reference>
<feature type="compositionally biased region" description="Pro residues" evidence="1">
    <location>
        <begin position="121"/>
        <end position="134"/>
    </location>
</feature>
<feature type="compositionally biased region" description="Polar residues" evidence="1">
    <location>
        <begin position="1"/>
        <end position="11"/>
    </location>
</feature>
<evidence type="ECO:0000259" key="2">
    <source>
        <dbReference type="Pfam" id="PF04212"/>
    </source>
</evidence>
<dbReference type="PANTHER" id="PTHR37327:SF1">
    <property type="entry name" value="MICROTUBULE INTERACTING AND TRANSPORT DOMAIN-CONTAINING PROTEIN"/>
    <property type="match status" value="1"/>
</dbReference>
<comment type="caution">
    <text evidence="3">The sequence shown here is derived from an EMBL/GenBank/DDBJ whole genome shotgun (WGS) entry which is preliminary data.</text>
</comment>
<dbReference type="EMBL" id="BLZA01000030">
    <property type="protein sequence ID" value="GHJ88340.1"/>
    <property type="molecule type" value="Genomic_DNA"/>
</dbReference>
<gene>
    <name evidence="3" type="ORF">NliqN6_4742</name>
</gene>
<feature type="compositionally biased region" description="Polar residues" evidence="1">
    <location>
        <begin position="374"/>
        <end position="386"/>
    </location>
</feature>
<dbReference type="PANTHER" id="PTHR37327">
    <property type="entry name" value="CHROMOSOME 1, WHOLE GENOME SHOTGUN SEQUENCE"/>
    <property type="match status" value="1"/>
</dbReference>
<dbReference type="OrthoDB" id="2245455at2759"/>
<evidence type="ECO:0000313" key="4">
    <source>
        <dbReference type="Proteomes" id="UP000620104"/>
    </source>
</evidence>
<dbReference type="Pfam" id="PF04212">
    <property type="entry name" value="MIT"/>
    <property type="match status" value="1"/>
</dbReference>
<name>A0A8H3TW64_9TREE</name>
<feature type="region of interest" description="Disordered" evidence="1">
    <location>
        <begin position="356"/>
        <end position="386"/>
    </location>
</feature>
<feature type="region of interest" description="Disordered" evidence="1">
    <location>
        <begin position="401"/>
        <end position="445"/>
    </location>
</feature>
<feature type="compositionally biased region" description="Polar residues" evidence="1">
    <location>
        <begin position="172"/>
        <end position="194"/>
    </location>
</feature>
<feature type="region of interest" description="Disordered" evidence="1">
    <location>
        <begin position="290"/>
        <end position="323"/>
    </location>
</feature>
<dbReference type="Proteomes" id="UP000620104">
    <property type="component" value="Unassembled WGS sequence"/>
</dbReference>
<feature type="region of interest" description="Disordered" evidence="1">
    <location>
        <begin position="171"/>
        <end position="232"/>
    </location>
</feature>
<proteinExistence type="predicted"/>
<feature type="compositionally biased region" description="Low complexity" evidence="1">
    <location>
        <begin position="195"/>
        <end position="206"/>
    </location>
</feature>
<keyword evidence="4" id="KW-1185">Reference proteome</keyword>
<dbReference type="InterPro" id="IPR036181">
    <property type="entry name" value="MIT_dom_sf"/>
</dbReference>
<dbReference type="InterPro" id="IPR007330">
    <property type="entry name" value="MIT_dom"/>
</dbReference>
<dbReference type="SUPFAM" id="SSF116846">
    <property type="entry name" value="MIT domain"/>
    <property type="match status" value="1"/>
</dbReference>
<feature type="compositionally biased region" description="Low complexity" evidence="1">
    <location>
        <begin position="49"/>
        <end position="60"/>
    </location>
</feature>
<feature type="region of interest" description="Disordered" evidence="1">
    <location>
        <begin position="1"/>
        <end position="136"/>
    </location>
</feature>
<sequence>MSASGSRTNGHQGCALPLGTVLPAEVGQHSNTPRLGSAHDPETQSPRTPSSDVVVSPIDSNATNRPPDRSSSSRSKGKRRADQLPEQVPHSGTPGANKLSRSHQFQDAINHEVVSGSQYPGPSPPEPPPLPPLSPSHVQRFVTEEIRETISPFPAEQDSRRNDQWTHGLTDFKSQAGITSSRQTESSGDLTTTRGSAGSASAESSGRQVEQRSFVIADSPRSVKSSTRSKNRIPSREILQTALNLAQQAVKRDGDNDIAGAITLYREAVEKLRTVMGRVGLTLEPLSPGLGISESGEEERADQIAAAGRRRASGPSRTAEEGKTLKGIHDAYIARIALLTRMQAEGIVVSEPSAAMNSLQQHSSEGRSSHLSSPQSLNHTSSAPDLQINRNANQVDASNLTEAQQGSDGRMNPDQPAVRTRRRTESDATVMTLKAAPTPSTLASPDLSSISSAHYPFHVLRQIHSSMTLSNGALVTQGLCVPRTTWSVTGAKLPALETKNRVMLLLSQSLTVVREAGQPLLQMNRSGKKVLDSAALKAFVVSLEDMEALIGECQKILAKKVGEGKVFVKPRKSNTASISNWGSKFSKTFDKMMTATGKSLDSNATYNECLTRLCADVQCIDHHLTASKDNSIYIDSRMALESRLKRISGFFGDVVLRFVLQDLTLLLSRQILENAQRLID</sequence>
<evidence type="ECO:0000313" key="3">
    <source>
        <dbReference type="EMBL" id="GHJ88340.1"/>
    </source>
</evidence>
<protein>
    <recommendedName>
        <fullName evidence="2">MIT domain-containing protein</fullName>
    </recommendedName>
</protein>
<evidence type="ECO:0000256" key="1">
    <source>
        <dbReference type="SAM" id="MobiDB-lite"/>
    </source>
</evidence>
<dbReference type="AlphaFoldDB" id="A0A8H3TW64"/>
<feature type="domain" description="MIT" evidence="2">
    <location>
        <begin position="239"/>
        <end position="276"/>
    </location>
</feature>
<organism evidence="3 4">
    <name type="scientific">Naganishia liquefaciens</name>
    <dbReference type="NCBI Taxonomy" id="104408"/>
    <lineage>
        <taxon>Eukaryota</taxon>
        <taxon>Fungi</taxon>
        <taxon>Dikarya</taxon>
        <taxon>Basidiomycota</taxon>
        <taxon>Agaricomycotina</taxon>
        <taxon>Tremellomycetes</taxon>
        <taxon>Filobasidiales</taxon>
        <taxon>Filobasidiaceae</taxon>
        <taxon>Naganishia</taxon>
    </lineage>
</organism>
<accession>A0A8H3TW64</accession>